<dbReference type="EMBL" id="CP023275">
    <property type="protein sequence ID" value="ATB69093.1"/>
    <property type="molecule type" value="Genomic_DNA"/>
</dbReference>
<dbReference type="KEGG" id="sulj:SJPD1_0981"/>
<proteinExistence type="predicted"/>
<feature type="domain" description="Phospholipase C/D" evidence="1">
    <location>
        <begin position="7"/>
        <end position="188"/>
    </location>
</feature>
<organism evidence="2 3">
    <name type="scientific">Sulfurospirillum diekertiae</name>
    <dbReference type="NCBI Taxonomy" id="1854492"/>
    <lineage>
        <taxon>Bacteria</taxon>
        <taxon>Pseudomonadati</taxon>
        <taxon>Campylobacterota</taxon>
        <taxon>Epsilonproteobacteria</taxon>
        <taxon>Campylobacterales</taxon>
        <taxon>Sulfurospirillaceae</taxon>
        <taxon>Sulfurospirillum</taxon>
    </lineage>
</organism>
<sequence>MPGAYAHMTVVNIAKEVEGLERLEGFPVSAIPAILRNFKYCELGCVSPDYPYLCVGDSDVAKWADLMHYENTGSTIHKGIEFIRDTLKGYEQEKAFSWLLGYVAHVVTDVTIHPIVQLKVGDYADNKTAHRRCEMNQDAYIFQRLNLGGIGISEHLDSGIKMCSVLSDSRKIDPTILSVWQYMLNHSHSDEFTRNPPNINKWHEKFGDIVDNFGEEGNHLFPLARHVAVDAGLTYPNSDEIDKQYIENLVSPEGTKSYDEIFEHAIKNVRKIWNVVAQGVFSKNENYQTVIANWNLDTGKDMNDKFVMWRA</sequence>
<dbReference type="Proteomes" id="UP000217349">
    <property type="component" value="Chromosome"/>
</dbReference>
<name>A0A290HC15_9BACT</name>
<dbReference type="Pfam" id="PF00882">
    <property type="entry name" value="Zn_dep_PLPC"/>
    <property type="match status" value="1"/>
</dbReference>
<reference evidence="3" key="1">
    <citation type="submission" date="2017-09" db="EMBL/GenBank/DDBJ databases">
        <title>The complete genome of Sulfurospirillum sp. JPD-1.</title>
        <authorList>
            <person name="Goris T."/>
        </authorList>
    </citation>
    <scope>NUCLEOTIDE SEQUENCE [LARGE SCALE GENOMIC DNA]</scope>
    <source>
        <strain evidence="3">JPD-1</strain>
    </source>
</reference>
<gene>
    <name evidence="2" type="ORF">SJPD1_0981</name>
</gene>
<protein>
    <recommendedName>
        <fullName evidence="1">Phospholipase C/D domain-containing protein</fullName>
    </recommendedName>
</protein>
<evidence type="ECO:0000313" key="3">
    <source>
        <dbReference type="Proteomes" id="UP000217349"/>
    </source>
</evidence>
<dbReference type="InterPro" id="IPR029002">
    <property type="entry name" value="PLPC/GPLD1"/>
</dbReference>
<evidence type="ECO:0000313" key="2">
    <source>
        <dbReference type="EMBL" id="ATB69093.1"/>
    </source>
</evidence>
<accession>A0A290HC15</accession>
<dbReference type="AlphaFoldDB" id="A0A290HC15"/>
<dbReference type="OrthoDB" id="8451635at2"/>
<evidence type="ECO:0000259" key="1">
    <source>
        <dbReference type="Pfam" id="PF00882"/>
    </source>
</evidence>